<dbReference type="AlphaFoldDB" id="A0A5N5HU88"/>
<comment type="caution">
    <text evidence="1">The sequence shown here is derived from an EMBL/GenBank/DDBJ whole genome shotgun (WGS) entry which is preliminary data.</text>
</comment>
<dbReference type="EMBL" id="SMOL01000143">
    <property type="protein sequence ID" value="KAB2631108.1"/>
    <property type="molecule type" value="Genomic_DNA"/>
</dbReference>
<evidence type="ECO:0000313" key="1">
    <source>
        <dbReference type="EMBL" id="KAB2631108.1"/>
    </source>
</evidence>
<evidence type="ECO:0000313" key="2">
    <source>
        <dbReference type="Proteomes" id="UP000327157"/>
    </source>
</evidence>
<reference evidence="2" key="2">
    <citation type="submission" date="2019-10" db="EMBL/GenBank/DDBJ databases">
        <title>A de novo genome assembly of a pear dwarfing rootstock.</title>
        <authorList>
            <person name="Wang F."/>
            <person name="Wang J."/>
            <person name="Li S."/>
            <person name="Zhang Y."/>
            <person name="Fang M."/>
            <person name="Ma L."/>
            <person name="Zhao Y."/>
            <person name="Jiang S."/>
        </authorList>
    </citation>
    <scope>NUCLEOTIDE SEQUENCE [LARGE SCALE GENOMIC DNA]</scope>
</reference>
<reference evidence="1 2" key="3">
    <citation type="submission" date="2019-11" db="EMBL/GenBank/DDBJ databases">
        <title>A de novo genome assembly of a pear dwarfing rootstock.</title>
        <authorList>
            <person name="Wang F."/>
            <person name="Wang J."/>
            <person name="Li S."/>
            <person name="Zhang Y."/>
            <person name="Fang M."/>
            <person name="Ma L."/>
            <person name="Zhao Y."/>
            <person name="Jiang S."/>
        </authorList>
    </citation>
    <scope>NUCLEOTIDE SEQUENCE [LARGE SCALE GENOMIC DNA]</scope>
    <source>
        <strain evidence="1">S2</strain>
        <tissue evidence="1">Leaf</tissue>
    </source>
</reference>
<proteinExistence type="predicted"/>
<name>A0A5N5HU88_9ROSA</name>
<dbReference type="Proteomes" id="UP000327157">
    <property type="component" value="Chromosome 12"/>
</dbReference>
<reference evidence="1 2" key="1">
    <citation type="submission" date="2019-09" db="EMBL/GenBank/DDBJ databases">
        <authorList>
            <person name="Ou C."/>
        </authorList>
    </citation>
    <scope>NUCLEOTIDE SEQUENCE [LARGE SCALE GENOMIC DNA]</scope>
    <source>
        <strain evidence="1">S2</strain>
        <tissue evidence="1">Leaf</tissue>
    </source>
</reference>
<accession>A0A5N5HU88</accession>
<keyword evidence="2" id="KW-1185">Reference proteome</keyword>
<protein>
    <submittedName>
        <fullName evidence="1">Uncharacterized protein</fullName>
    </submittedName>
</protein>
<gene>
    <name evidence="1" type="ORF">D8674_008627</name>
</gene>
<sequence length="104" mass="12182">MLVVVHLITPTDEEKMEPYWNVMFDDVEAGRDATLKDKSKGFVSKRQFKEFLVMMDVRFRTVVEASEEERRAYMKLATELEHLRDNPVGKLFDKPLTSDKSARL</sequence>
<organism evidence="1 2">
    <name type="scientific">Pyrus ussuriensis x Pyrus communis</name>
    <dbReference type="NCBI Taxonomy" id="2448454"/>
    <lineage>
        <taxon>Eukaryota</taxon>
        <taxon>Viridiplantae</taxon>
        <taxon>Streptophyta</taxon>
        <taxon>Embryophyta</taxon>
        <taxon>Tracheophyta</taxon>
        <taxon>Spermatophyta</taxon>
        <taxon>Magnoliopsida</taxon>
        <taxon>eudicotyledons</taxon>
        <taxon>Gunneridae</taxon>
        <taxon>Pentapetalae</taxon>
        <taxon>rosids</taxon>
        <taxon>fabids</taxon>
        <taxon>Rosales</taxon>
        <taxon>Rosaceae</taxon>
        <taxon>Amygdaloideae</taxon>
        <taxon>Maleae</taxon>
        <taxon>Pyrus</taxon>
    </lineage>
</organism>